<protein>
    <submittedName>
        <fullName evidence="1">Uncharacterized protein</fullName>
    </submittedName>
</protein>
<accession>A0ABR0SQA7</accession>
<dbReference type="EMBL" id="JAVFKD010000010">
    <property type="protein sequence ID" value="KAK5994289.1"/>
    <property type="molecule type" value="Genomic_DNA"/>
</dbReference>
<evidence type="ECO:0000313" key="2">
    <source>
        <dbReference type="Proteomes" id="UP001338125"/>
    </source>
</evidence>
<organism evidence="1 2">
    <name type="scientific">Cladobotryum mycophilum</name>
    <dbReference type="NCBI Taxonomy" id="491253"/>
    <lineage>
        <taxon>Eukaryota</taxon>
        <taxon>Fungi</taxon>
        <taxon>Dikarya</taxon>
        <taxon>Ascomycota</taxon>
        <taxon>Pezizomycotina</taxon>
        <taxon>Sordariomycetes</taxon>
        <taxon>Hypocreomycetidae</taxon>
        <taxon>Hypocreales</taxon>
        <taxon>Hypocreaceae</taxon>
        <taxon>Cladobotryum</taxon>
    </lineage>
</organism>
<evidence type="ECO:0000313" key="1">
    <source>
        <dbReference type="EMBL" id="KAK5994289.1"/>
    </source>
</evidence>
<proteinExistence type="predicted"/>
<dbReference type="Proteomes" id="UP001338125">
    <property type="component" value="Unassembled WGS sequence"/>
</dbReference>
<reference evidence="1 2" key="1">
    <citation type="submission" date="2024-01" db="EMBL/GenBank/DDBJ databases">
        <title>Complete genome of Cladobotryum mycophilum ATHUM6906.</title>
        <authorList>
            <person name="Christinaki A.C."/>
            <person name="Myridakis A.I."/>
            <person name="Kouvelis V.N."/>
        </authorList>
    </citation>
    <scope>NUCLEOTIDE SEQUENCE [LARGE SCALE GENOMIC DNA]</scope>
    <source>
        <strain evidence="1 2">ATHUM6906</strain>
    </source>
</reference>
<gene>
    <name evidence="1" type="ORF">PT974_04761</name>
</gene>
<keyword evidence="2" id="KW-1185">Reference proteome</keyword>
<sequence>MSRDRYSISVNARGSLRFERQNLSLVNDSESIKPFLTTVPFDADHPGGDLIIVTVMFSQITGKACVKHDVPSNLQKRKCQSCVGFRRGGYANGIYTVGNITGVPQLLYQPIVNVFDGGPPTVIRLKVLDGVPPTSLTNATWEIIAEDLAFLGNDKLEAMEVDGVITLRGKDAAKVYFISYYANEVEDPSTWSYPVPILSNV</sequence>
<name>A0ABR0SQA7_9HYPO</name>
<comment type="caution">
    <text evidence="1">The sequence shown here is derived from an EMBL/GenBank/DDBJ whole genome shotgun (WGS) entry which is preliminary data.</text>
</comment>